<evidence type="ECO:0000256" key="1">
    <source>
        <dbReference type="SAM" id="MobiDB-lite"/>
    </source>
</evidence>
<keyword evidence="2" id="KW-0732">Signal</keyword>
<dbReference type="OrthoDB" id="3742379at2"/>
<feature type="compositionally biased region" description="Gly residues" evidence="1">
    <location>
        <begin position="51"/>
        <end position="68"/>
    </location>
</feature>
<dbReference type="RefSeq" id="WP_143227923.1">
    <property type="nucleotide sequence ID" value="NZ_FZOR01000006.1"/>
</dbReference>
<accession>A0A239FSK6</accession>
<dbReference type="Proteomes" id="UP000198318">
    <property type="component" value="Unassembled WGS sequence"/>
</dbReference>
<keyword evidence="4" id="KW-1185">Reference proteome</keyword>
<feature type="region of interest" description="Disordered" evidence="1">
    <location>
        <begin position="47"/>
        <end position="103"/>
    </location>
</feature>
<reference evidence="3 4" key="1">
    <citation type="submission" date="2017-06" db="EMBL/GenBank/DDBJ databases">
        <authorList>
            <person name="Kim H.J."/>
            <person name="Triplett B.A."/>
        </authorList>
    </citation>
    <scope>NUCLEOTIDE SEQUENCE [LARGE SCALE GENOMIC DNA]</scope>
    <source>
        <strain evidence="3 4">DSM 44715</strain>
    </source>
</reference>
<evidence type="ECO:0000313" key="3">
    <source>
        <dbReference type="EMBL" id="SNS59212.1"/>
    </source>
</evidence>
<feature type="chain" id="PRO_5012557166" description="ATP/GTP-binding protein" evidence="2">
    <location>
        <begin position="34"/>
        <end position="253"/>
    </location>
</feature>
<protein>
    <recommendedName>
        <fullName evidence="5">ATP/GTP-binding protein</fullName>
    </recommendedName>
</protein>
<evidence type="ECO:0008006" key="5">
    <source>
        <dbReference type="Google" id="ProtNLM"/>
    </source>
</evidence>
<proteinExistence type="predicted"/>
<evidence type="ECO:0000313" key="4">
    <source>
        <dbReference type="Proteomes" id="UP000198318"/>
    </source>
</evidence>
<gene>
    <name evidence="3" type="ORF">SAMN05443665_1006132</name>
</gene>
<organism evidence="3 4">
    <name type="scientific">Actinomadura meyerae</name>
    <dbReference type="NCBI Taxonomy" id="240840"/>
    <lineage>
        <taxon>Bacteria</taxon>
        <taxon>Bacillati</taxon>
        <taxon>Actinomycetota</taxon>
        <taxon>Actinomycetes</taxon>
        <taxon>Streptosporangiales</taxon>
        <taxon>Thermomonosporaceae</taxon>
        <taxon>Actinomadura</taxon>
    </lineage>
</organism>
<dbReference type="AlphaFoldDB" id="A0A239FSK6"/>
<dbReference type="EMBL" id="FZOR01000006">
    <property type="protein sequence ID" value="SNS59212.1"/>
    <property type="molecule type" value="Genomic_DNA"/>
</dbReference>
<sequence length="253" mass="25659">MPPTPRAHRAALSAAILMAALATPLLTATAAQADDCKKGNPFGCNWVDRGTGSGGSGGRGSPSGGGASGPVEPPDPEGLTDGEAPGFLQVGGDGPPPPAAPTTLDWVRAAQSAAELPTPTIHTAPSDKTYVRVRTALWVEGFDVVKTQPIGGGGQMIQATATPVSVTWNLGETQKTCNGPGRKDGKTCSHTFRRSSAAEPGGAYKITATITWSLTWTCTGPACDPQGGNLGNETMTSPATPLVVSEIQTNTGQ</sequence>
<evidence type="ECO:0000256" key="2">
    <source>
        <dbReference type="SAM" id="SignalP"/>
    </source>
</evidence>
<name>A0A239FSK6_9ACTN</name>
<feature type="signal peptide" evidence="2">
    <location>
        <begin position="1"/>
        <end position="33"/>
    </location>
</feature>